<dbReference type="Gene3D" id="3.30.70.100">
    <property type="match status" value="1"/>
</dbReference>
<gene>
    <name evidence="2" type="ORF">ACG04R_16065</name>
</gene>
<evidence type="ECO:0000259" key="1">
    <source>
        <dbReference type="Pfam" id="PF07045"/>
    </source>
</evidence>
<protein>
    <submittedName>
        <fullName evidence="2">DUF1330 domain-containing protein</fullName>
    </submittedName>
</protein>
<dbReference type="SUPFAM" id="SSF54909">
    <property type="entry name" value="Dimeric alpha+beta barrel"/>
    <property type="match status" value="1"/>
</dbReference>
<dbReference type="Proteomes" id="UP001606134">
    <property type="component" value="Unassembled WGS sequence"/>
</dbReference>
<comment type="caution">
    <text evidence="2">The sequence shown here is derived from an EMBL/GenBank/DDBJ whole genome shotgun (WGS) entry which is preliminary data.</text>
</comment>
<name>A0ABW7HEF5_9BURK</name>
<evidence type="ECO:0000313" key="3">
    <source>
        <dbReference type="Proteomes" id="UP001606134"/>
    </source>
</evidence>
<feature type="domain" description="DUF1330" evidence="1">
    <location>
        <begin position="3"/>
        <end position="94"/>
    </location>
</feature>
<dbReference type="RefSeq" id="WP_394412588.1">
    <property type="nucleotide sequence ID" value="NZ_JBIGIC010000007.1"/>
</dbReference>
<dbReference type="PANTHER" id="PTHR41521">
    <property type="match status" value="1"/>
</dbReference>
<accession>A0ABW7HEF5</accession>
<dbReference type="InterPro" id="IPR011008">
    <property type="entry name" value="Dimeric_a/b-barrel"/>
</dbReference>
<reference evidence="2 3" key="1">
    <citation type="submission" date="2024-08" db="EMBL/GenBank/DDBJ databases">
        <authorList>
            <person name="Lu H."/>
        </authorList>
    </citation>
    <scope>NUCLEOTIDE SEQUENCE [LARGE SCALE GENOMIC DNA]</scope>
    <source>
        <strain evidence="2 3">BYS78W</strain>
    </source>
</reference>
<dbReference type="EMBL" id="JBIGIC010000007">
    <property type="protein sequence ID" value="MFG6488202.1"/>
    <property type="molecule type" value="Genomic_DNA"/>
</dbReference>
<organism evidence="2 3">
    <name type="scientific">Pelomonas candidula</name>
    <dbReference type="NCBI Taxonomy" id="3299025"/>
    <lineage>
        <taxon>Bacteria</taxon>
        <taxon>Pseudomonadati</taxon>
        <taxon>Pseudomonadota</taxon>
        <taxon>Betaproteobacteria</taxon>
        <taxon>Burkholderiales</taxon>
        <taxon>Sphaerotilaceae</taxon>
        <taxon>Roseateles</taxon>
    </lineage>
</organism>
<dbReference type="Pfam" id="PF07045">
    <property type="entry name" value="DUF1330"/>
    <property type="match status" value="1"/>
</dbReference>
<sequence length="96" mass="10718">MAVYVINNMNIHDAGEYKTYVRAFMPTLEGFGGKVLAVQNAPEPVEGRWPYDRIVLLEFPSHELARQWVDSPAYQAIAGHRRAGVDSNVVMLDGLS</sequence>
<dbReference type="PANTHER" id="PTHR41521:SF4">
    <property type="entry name" value="BLR0684 PROTEIN"/>
    <property type="match status" value="1"/>
</dbReference>
<keyword evidence="3" id="KW-1185">Reference proteome</keyword>
<proteinExistence type="predicted"/>
<dbReference type="InterPro" id="IPR010753">
    <property type="entry name" value="DUF1330"/>
</dbReference>
<evidence type="ECO:0000313" key="2">
    <source>
        <dbReference type="EMBL" id="MFG6488202.1"/>
    </source>
</evidence>